<dbReference type="OrthoDB" id="29136at10239"/>
<name>A0A024AZS7_9CAUD</name>
<sequence>MYSYAVTYYDEDFKEFNVTLDAKNLTMLEQIVHRIQYSKAKKIIITKIKWLGLK</sequence>
<dbReference type="GeneID" id="19525486"/>
<dbReference type="EMBL" id="KJ489398">
    <property type="protein sequence ID" value="AHZ09869.1"/>
    <property type="molecule type" value="Genomic_DNA"/>
</dbReference>
<organism evidence="1 2">
    <name type="scientific">Bacillus phage Evoli</name>
    <dbReference type="NCBI Taxonomy" id="1486658"/>
    <lineage>
        <taxon>Viruses</taxon>
        <taxon>Duplodnaviria</taxon>
        <taxon>Heunggongvirae</taxon>
        <taxon>Uroviricota</taxon>
        <taxon>Caudoviricetes</taxon>
        <taxon>Herelleviridae</taxon>
        <taxon>Bastillevirinae</taxon>
        <taxon>Bastillevirus</taxon>
        <taxon>Bastillevirus evoli</taxon>
    </lineage>
</organism>
<proteinExistence type="predicted"/>
<dbReference type="Proteomes" id="UP000026901">
    <property type="component" value="Segment"/>
</dbReference>
<accession>A0A024AZS7</accession>
<protein>
    <submittedName>
        <fullName evidence="1">Uncharacterized protein</fullName>
    </submittedName>
</protein>
<dbReference type="KEGG" id="vg:19525486"/>
<evidence type="ECO:0000313" key="2">
    <source>
        <dbReference type="Proteomes" id="UP000026901"/>
    </source>
</evidence>
<evidence type="ECO:0000313" key="1">
    <source>
        <dbReference type="EMBL" id="AHZ09869.1"/>
    </source>
</evidence>
<keyword evidence="2" id="KW-1185">Reference proteome</keyword>
<reference evidence="2" key="1">
    <citation type="submission" date="2014-09" db="EMBL/GenBank/DDBJ databases">
        <authorList>
            <person name="Sauder A.B."/>
            <person name="McKenzie Q.R."/>
            <person name="Temple L.M."/>
            <person name="Alexis B.K."/>
            <person name="Al-Atrache Z."/>
            <person name="Lewis L.O."/>
            <person name="Loesser-Casey K.E."/>
            <person name="Mitchell K.J."/>
        </authorList>
    </citation>
    <scope>NUCLEOTIDE SEQUENCE [LARGE SCALE GENOMIC DNA]</scope>
</reference>
<dbReference type="RefSeq" id="YP_009035666.1">
    <property type="nucleotide sequence ID" value="NC_024207.1"/>
</dbReference>